<dbReference type="Pfam" id="PF09335">
    <property type="entry name" value="VTT_dom"/>
    <property type="match status" value="1"/>
</dbReference>
<evidence type="ECO:0000259" key="2">
    <source>
        <dbReference type="Pfam" id="PF09335"/>
    </source>
</evidence>
<dbReference type="Proteomes" id="UP000228809">
    <property type="component" value="Unassembled WGS sequence"/>
</dbReference>
<keyword evidence="1" id="KW-0472">Membrane</keyword>
<dbReference type="InterPro" id="IPR032816">
    <property type="entry name" value="VTT_dom"/>
</dbReference>
<evidence type="ECO:0000256" key="1">
    <source>
        <dbReference type="SAM" id="Phobius"/>
    </source>
</evidence>
<name>A0A2M6WES6_9BACT</name>
<feature type="transmembrane region" description="Helical" evidence="1">
    <location>
        <begin position="75"/>
        <end position="99"/>
    </location>
</feature>
<organism evidence="3 4">
    <name type="scientific">Candidatus Kaiserbacteria bacterium CG10_big_fil_rev_8_21_14_0_10_49_17</name>
    <dbReference type="NCBI Taxonomy" id="1974609"/>
    <lineage>
        <taxon>Bacteria</taxon>
        <taxon>Candidatus Kaiseribacteriota</taxon>
    </lineage>
</organism>
<proteinExistence type="predicted"/>
<protein>
    <recommendedName>
        <fullName evidence="2">VTT domain-containing protein</fullName>
    </recommendedName>
</protein>
<feature type="transmembrane region" description="Helical" evidence="1">
    <location>
        <begin position="46"/>
        <end position="68"/>
    </location>
</feature>
<feature type="transmembrane region" description="Helical" evidence="1">
    <location>
        <begin position="161"/>
        <end position="182"/>
    </location>
</feature>
<feature type="transmembrane region" description="Helical" evidence="1">
    <location>
        <begin position="127"/>
        <end position="149"/>
    </location>
</feature>
<feature type="domain" description="VTT" evidence="2">
    <location>
        <begin position="67"/>
        <end position="178"/>
    </location>
</feature>
<feature type="transmembrane region" description="Helical" evidence="1">
    <location>
        <begin position="188"/>
        <end position="208"/>
    </location>
</feature>
<keyword evidence="1" id="KW-1133">Transmembrane helix</keyword>
<evidence type="ECO:0000313" key="4">
    <source>
        <dbReference type="Proteomes" id="UP000228809"/>
    </source>
</evidence>
<accession>A0A2M6WES6</accession>
<evidence type="ECO:0000313" key="3">
    <source>
        <dbReference type="EMBL" id="PIT91297.1"/>
    </source>
</evidence>
<gene>
    <name evidence="3" type="ORF">COU17_01155</name>
</gene>
<dbReference type="EMBL" id="PFBJ01000005">
    <property type="protein sequence ID" value="PIT91297.1"/>
    <property type="molecule type" value="Genomic_DNA"/>
</dbReference>
<keyword evidence="1" id="KW-0812">Transmembrane</keyword>
<dbReference type="AlphaFoldDB" id="A0A2M6WES6"/>
<reference evidence="4" key="1">
    <citation type="submission" date="2017-09" db="EMBL/GenBank/DDBJ databases">
        <title>Depth-based differentiation of microbial function through sediment-hosted aquifers and enrichment of novel symbionts in the deep terrestrial subsurface.</title>
        <authorList>
            <person name="Probst A.J."/>
            <person name="Ladd B."/>
            <person name="Jarett J.K."/>
            <person name="Geller-Mcgrath D.E."/>
            <person name="Sieber C.M.K."/>
            <person name="Emerson J.B."/>
            <person name="Anantharaman K."/>
            <person name="Thomas B.C."/>
            <person name="Malmstrom R."/>
            <person name="Stieglmeier M."/>
            <person name="Klingl A."/>
            <person name="Woyke T."/>
            <person name="Ryan C.M."/>
            <person name="Banfield J.F."/>
        </authorList>
    </citation>
    <scope>NUCLEOTIDE SEQUENCE [LARGE SCALE GENOMIC DNA]</scope>
</reference>
<sequence length="216" mass="23687">MRTYVFLFLNILVIGGLVGLMVFSVVADGPLKDLRELIGANTLLTVGVVVALTFIATVIAPITTILIVPTAAGFIGPFLAGLSGWVGWFFGSLVAFAIARHFGKPLLLRFISEEKLALYERYVPERFGFVTLLFLRMVIAPDVLSYAVGIFSRITWKPYTLATLFGLAPFAFIGAYAGGAFFSQNYTALLALVLLGGSLYFFVFRYIVKQYNNGIR</sequence>
<comment type="caution">
    <text evidence="3">The sequence shown here is derived from an EMBL/GenBank/DDBJ whole genome shotgun (WGS) entry which is preliminary data.</text>
</comment>
<feature type="transmembrane region" description="Helical" evidence="1">
    <location>
        <begin position="7"/>
        <end position="26"/>
    </location>
</feature>